<comment type="caution">
    <text evidence="1">The sequence shown here is derived from an EMBL/GenBank/DDBJ whole genome shotgun (WGS) entry which is preliminary data.</text>
</comment>
<proteinExistence type="predicted"/>
<gene>
    <name evidence="1" type="ORF">EZS28_022379</name>
</gene>
<evidence type="ECO:0000313" key="1">
    <source>
        <dbReference type="EMBL" id="KAA6382093.1"/>
    </source>
</evidence>
<name>A0A5J4VII9_9EUKA</name>
<accession>A0A5J4VII9</accession>
<dbReference type="Proteomes" id="UP000324800">
    <property type="component" value="Unassembled WGS sequence"/>
</dbReference>
<reference evidence="1 2" key="1">
    <citation type="submission" date="2019-03" db="EMBL/GenBank/DDBJ databases">
        <title>Single cell metagenomics reveals metabolic interactions within the superorganism composed of flagellate Streblomastix strix and complex community of Bacteroidetes bacteria on its surface.</title>
        <authorList>
            <person name="Treitli S.C."/>
            <person name="Kolisko M."/>
            <person name="Husnik F."/>
            <person name="Keeling P."/>
            <person name="Hampl V."/>
        </authorList>
    </citation>
    <scope>NUCLEOTIDE SEQUENCE [LARGE SCALE GENOMIC DNA]</scope>
    <source>
        <strain evidence="1">ST1C</strain>
    </source>
</reference>
<sequence length="67" mass="7685">MMTPRARMMMMINEQTQQQTANEGPMPQMMIDLNNVSVPDGQMTRLTEWNKIGGKQMITKGAQPEWT</sequence>
<evidence type="ECO:0000313" key="2">
    <source>
        <dbReference type="Proteomes" id="UP000324800"/>
    </source>
</evidence>
<protein>
    <submittedName>
        <fullName evidence="1">Uncharacterized protein</fullName>
    </submittedName>
</protein>
<organism evidence="1 2">
    <name type="scientific">Streblomastix strix</name>
    <dbReference type="NCBI Taxonomy" id="222440"/>
    <lineage>
        <taxon>Eukaryota</taxon>
        <taxon>Metamonada</taxon>
        <taxon>Preaxostyla</taxon>
        <taxon>Oxymonadida</taxon>
        <taxon>Streblomastigidae</taxon>
        <taxon>Streblomastix</taxon>
    </lineage>
</organism>
<dbReference type="AlphaFoldDB" id="A0A5J4VII9"/>
<dbReference type="EMBL" id="SNRW01006969">
    <property type="protein sequence ID" value="KAA6382093.1"/>
    <property type="molecule type" value="Genomic_DNA"/>
</dbReference>